<dbReference type="EMBL" id="MFVK01000037">
    <property type="protein sequence ID" value="OGI98309.1"/>
    <property type="molecule type" value="Genomic_DNA"/>
</dbReference>
<evidence type="ECO:0000313" key="3">
    <source>
        <dbReference type="Proteomes" id="UP000176479"/>
    </source>
</evidence>
<feature type="transmembrane region" description="Helical" evidence="1">
    <location>
        <begin position="6"/>
        <end position="23"/>
    </location>
</feature>
<keyword evidence="1" id="KW-0472">Membrane</keyword>
<evidence type="ECO:0000256" key="1">
    <source>
        <dbReference type="SAM" id="Phobius"/>
    </source>
</evidence>
<protein>
    <submittedName>
        <fullName evidence="2">Uncharacterized protein</fullName>
    </submittedName>
</protein>
<gene>
    <name evidence="2" type="ORF">A3H53_04820</name>
</gene>
<keyword evidence="1" id="KW-0812">Transmembrane</keyword>
<reference evidence="2 3" key="1">
    <citation type="journal article" date="2016" name="Nat. Commun.">
        <title>Thousands of microbial genomes shed light on interconnected biogeochemical processes in an aquifer system.</title>
        <authorList>
            <person name="Anantharaman K."/>
            <person name="Brown C.T."/>
            <person name="Hug L.A."/>
            <person name="Sharon I."/>
            <person name="Castelle C.J."/>
            <person name="Probst A.J."/>
            <person name="Thomas B.C."/>
            <person name="Singh A."/>
            <person name="Wilkins M.J."/>
            <person name="Karaoz U."/>
            <person name="Brodie E.L."/>
            <person name="Williams K.H."/>
            <person name="Hubbard S.S."/>
            <person name="Banfield J.F."/>
        </authorList>
    </citation>
    <scope>NUCLEOTIDE SEQUENCE [LARGE SCALE GENOMIC DNA]</scope>
</reference>
<name>A0A1F6XVZ8_9BACT</name>
<dbReference type="AlphaFoldDB" id="A0A1F6XVZ8"/>
<dbReference type="Proteomes" id="UP000176479">
    <property type="component" value="Unassembled WGS sequence"/>
</dbReference>
<evidence type="ECO:0000313" key="2">
    <source>
        <dbReference type="EMBL" id="OGI98309.1"/>
    </source>
</evidence>
<organism evidence="2 3">
    <name type="scientific">Candidatus Nomurabacteria bacterium RIFCSPLOWO2_02_FULL_40_10</name>
    <dbReference type="NCBI Taxonomy" id="1801786"/>
    <lineage>
        <taxon>Bacteria</taxon>
        <taxon>Candidatus Nomuraibacteriota</taxon>
    </lineage>
</organism>
<comment type="caution">
    <text evidence="2">The sequence shown here is derived from an EMBL/GenBank/DDBJ whole genome shotgun (WGS) entry which is preliminary data.</text>
</comment>
<proteinExistence type="predicted"/>
<sequence>MRDSNTSIFLLFYSSLGNLFLFLRHTGYRKGFVAFTLSHPPCCRAEHPAGALGLVPPKADQRTEGEENPTAGGGLFWFRQAIGRVAPPGESKTLVGKGFVDFTLSHPPCCRAEHPAGALGLVPPKADQRTEGEENPTAGGGLFWFRQAIGRVAPPGESKTLVGKGFVDLDIGY</sequence>
<accession>A0A1F6XVZ8</accession>
<keyword evidence="1" id="KW-1133">Transmembrane helix</keyword>